<dbReference type="OrthoDB" id="10508350at2759"/>
<comment type="caution">
    <text evidence="1">The sequence shown here is derived from an EMBL/GenBank/DDBJ whole genome shotgun (WGS) entry which is preliminary data.</text>
</comment>
<protein>
    <submittedName>
        <fullName evidence="1">Uncharacterized protein</fullName>
    </submittedName>
</protein>
<evidence type="ECO:0000313" key="2">
    <source>
        <dbReference type="Proteomes" id="UP000037035"/>
    </source>
</evidence>
<dbReference type="Proteomes" id="UP000037035">
    <property type="component" value="Unassembled WGS sequence"/>
</dbReference>
<proteinExistence type="predicted"/>
<accession>A0A0L6U932</accession>
<dbReference type="VEuPathDB" id="FungiDB:VP01_852g3"/>
<evidence type="ECO:0000313" key="1">
    <source>
        <dbReference type="EMBL" id="KNZ45058.1"/>
    </source>
</evidence>
<keyword evidence="2" id="KW-1185">Reference proteome</keyword>
<gene>
    <name evidence="1" type="ORF">VP01_852g3</name>
</gene>
<organism evidence="1 2">
    <name type="scientific">Puccinia sorghi</name>
    <dbReference type="NCBI Taxonomy" id="27349"/>
    <lineage>
        <taxon>Eukaryota</taxon>
        <taxon>Fungi</taxon>
        <taxon>Dikarya</taxon>
        <taxon>Basidiomycota</taxon>
        <taxon>Pucciniomycotina</taxon>
        <taxon>Pucciniomycetes</taxon>
        <taxon>Pucciniales</taxon>
        <taxon>Pucciniaceae</taxon>
        <taxon>Puccinia</taxon>
    </lineage>
</organism>
<dbReference type="AlphaFoldDB" id="A0A0L6U932"/>
<name>A0A0L6U932_9BASI</name>
<sequence length="176" mass="19454">MPFLGGMPFSYPPMNAYPGLPYAPSPMPFAARHHPVPHHPPITLMGTNPNAQILSPAPSNNHIKLDEYFCFTHVGPEFRGISTALAEHGITHYTQFQNVQAAKLEEAGMKRAHAIQGVSTALAEHGITHYTQFQNVQAAELEEAGMKRAHAWALVNSYKQFEHHLKSLHSKQAVTT</sequence>
<dbReference type="EMBL" id="LAVV01014082">
    <property type="protein sequence ID" value="KNZ45058.1"/>
    <property type="molecule type" value="Genomic_DNA"/>
</dbReference>
<reference evidence="1 2" key="1">
    <citation type="submission" date="2015-08" db="EMBL/GenBank/DDBJ databases">
        <title>Next Generation Sequencing and Analysis of the Genome of Puccinia sorghi L Schw, the Causal Agent of Maize Common Rust.</title>
        <authorList>
            <person name="Rochi L."/>
            <person name="Burguener G."/>
            <person name="Darino M."/>
            <person name="Turjanski A."/>
            <person name="Kreff E."/>
            <person name="Dieguez M.J."/>
            <person name="Sacco F."/>
        </authorList>
    </citation>
    <scope>NUCLEOTIDE SEQUENCE [LARGE SCALE GENOMIC DNA]</scope>
    <source>
        <strain evidence="1 2">RO10H11247</strain>
    </source>
</reference>